<feature type="domain" description="KIB1-4 beta-propeller" evidence="1">
    <location>
        <begin position="78"/>
        <end position="329"/>
    </location>
</feature>
<dbReference type="Proteomes" id="UP000245207">
    <property type="component" value="Unassembled WGS sequence"/>
</dbReference>
<dbReference type="PANTHER" id="PTHR40891:SF1">
    <property type="entry name" value="DUF295 DOMAIN-CONTAINING PROTEIN"/>
    <property type="match status" value="1"/>
</dbReference>
<keyword evidence="3" id="KW-1185">Reference proteome</keyword>
<reference evidence="2 3" key="1">
    <citation type="journal article" date="2018" name="Mol. Plant">
        <title>The genome of Artemisia annua provides insight into the evolution of Asteraceae family and artemisinin biosynthesis.</title>
        <authorList>
            <person name="Shen Q."/>
            <person name="Zhang L."/>
            <person name="Liao Z."/>
            <person name="Wang S."/>
            <person name="Yan T."/>
            <person name="Shi P."/>
            <person name="Liu M."/>
            <person name="Fu X."/>
            <person name="Pan Q."/>
            <person name="Wang Y."/>
            <person name="Lv Z."/>
            <person name="Lu X."/>
            <person name="Zhang F."/>
            <person name="Jiang W."/>
            <person name="Ma Y."/>
            <person name="Chen M."/>
            <person name="Hao X."/>
            <person name="Li L."/>
            <person name="Tang Y."/>
            <person name="Lv G."/>
            <person name="Zhou Y."/>
            <person name="Sun X."/>
            <person name="Brodelius P.E."/>
            <person name="Rose J.K.C."/>
            <person name="Tang K."/>
        </authorList>
    </citation>
    <scope>NUCLEOTIDE SEQUENCE [LARGE SCALE GENOMIC DNA]</scope>
    <source>
        <strain evidence="3">cv. Huhao1</strain>
        <tissue evidence="2">Leaf</tissue>
    </source>
</reference>
<evidence type="ECO:0000259" key="1">
    <source>
        <dbReference type="Pfam" id="PF03478"/>
    </source>
</evidence>
<sequence>MAFFIWFLNSYKSSLKPLIFICSFDTLQTGIYLPQERTSSMEAKHKEMSCDSIMPPKHPWIVSQKVEEEGDNTQFHIFYNIHDPMSHYRCQIPELLGKRIRGCFHGCWVVLSSNHPRDVIWSLWNPITSKIINLPPLDHSVSEGDFGEISECCLSAPPEDSNSVLLLMRTAKPNFVYCRLGIDSSSPDACNGQELRWTESTYANQITILTESDGLLRCLTCCNGKVYAYIHLSDNNTRARLIVEVNIDCEIKKDREVVITLLPILEFVCPIIIDCPLILPLLKGSSTELFLVVLGLKDKGKTVGAVNLLKLDMNNMAWEEIEDLKDTILSVELDTESPILYSPAIASSEFGGYIHILADKGKIIYSYHVKDKTISFSSIPCVAGTNHVSAWTMPECTRLGVGRVHVHCKQKKKGHKEDEIVVRSVEGNHVAESHLLNFRNGVLKIKESCVGVECRLESDNCHLAAPLIPWNNGKAPEIMQKYSVPSPWLIVFDKHKSIITLTDPVFGDKYFIRTPQELICDFQIKCSRFGWLLIYKPGGSLMFFNPFTSDILELPELPDIDIISFSAPPTSPNCMVVGITLHTQCYYACIHIVGGEPSWRRYFLGIWGDKFFNSVTFYGRDLYALGRMEGLRFLRKWTVKLLHVCV</sequence>
<evidence type="ECO:0000313" key="3">
    <source>
        <dbReference type="Proteomes" id="UP000245207"/>
    </source>
</evidence>
<dbReference type="OrthoDB" id="1863935at2759"/>
<dbReference type="Pfam" id="PF03478">
    <property type="entry name" value="Beta-prop_KIB1-4"/>
    <property type="match status" value="2"/>
</dbReference>
<name>A0A2U1PVV1_ARTAN</name>
<comment type="caution">
    <text evidence="2">The sequence shown here is derived from an EMBL/GenBank/DDBJ whole genome shotgun (WGS) entry which is preliminary data.</text>
</comment>
<evidence type="ECO:0000313" key="2">
    <source>
        <dbReference type="EMBL" id="PWA89837.1"/>
    </source>
</evidence>
<protein>
    <recommendedName>
        <fullName evidence="1">KIB1-4 beta-propeller domain-containing protein</fullName>
    </recommendedName>
</protein>
<dbReference type="EMBL" id="PKPP01000681">
    <property type="protein sequence ID" value="PWA89837.1"/>
    <property type="molecule type" value="Genomic_DNA"/>
</dbReference>
<feature type="domain" description="KIB1-4 beta-propeller" evidence="1">
    <location>
        <begin position="510"/>
        <end position="631"/>
    </location>
</feature>
<accession>A0A2U1PVV1</accession>
<proteinExistence type="predicted"/>
<dbReference type="InterPro" id="IPR005174">
    <property type="entry name" value="KIB1-4_b-propeller"/>
</dbReference>
<dbReference type="AlphaFoldDB" id="A0A2U1PVV1"/>
<organism evidence="2 3">
    <name type="scientific">Artemisia annua</name>
    <name type="common">Sweet wormwood</name>
    <dbReference type="NCBI Taxonomy" id="35608"/>
    <lineage>
        <taxon>Eukaryota</taxon>
        <taxon>Viridiplantae</taxon>
        <taxon>Streptophyta</taxon>
        <taxon>Embryophyta</taxon>
        <taxon>Tracheophyta</taxon>
        <taxon>Spermatophyta</taxon>
        <taxon>Magnoliopsida</taxon>
        <taxon>eudicotyledons</taxon>
        <taxon>Gunneridae</taxon>
        <taxon>Pentapetalae</taxon>
        <taxon>asterids</taxon>
        <taxon>campanulids</taxon>
        <taxon>Asterales</taxon>
        <taxon>Asteraceae</taxon>
        <taxon>Asteroideae</taxon>
        <taxon>Anthemideae</taxon>
        <taxon>Artemisiinae</taxon>
        <taxon>Artemisia</taxon>
    </lineage>
</organism>
<dbReference type="PANTHER" id="PTHR40891">
    <property type="entry name" value="DUF295 DOMAIN-CONTAINING PROTEIN"/>
    <property type="match status" value="1"/>
</dbReference>
<gene>
    <name evidence="2" type="ORF">CTI12_AA099990</name>
</gene>